<comment type="subcellular location">
    <subcellularLocation>
        <location evidence="1">Cell membrane</location>
        <topology evidence="1">Multi-pass membrane protein</topology>
    </subcellularLocation>
</comment>
<evidence type="ECO:0000256" key="3">
    <source>
        <dbReference type="ARBA" id="ARBA00022692"/>
    </source>
</evidence>
<feature type="transmembrane region" description="Helical" evidence="6">
    <location>
        <begin position="254"/>
        <end position="275"/>
    </location>
</feature>
<evidence type="ECO:0000256" key="4">
    <source>
        <dbReference type="ARBA" id="ARBA00022989"/>
    </source>
</evidence>
<dbReference type="AlphaFoldDB" id="A0A9W6FL21"/>
<comment type="caution">
    <text evidence="7">The sequence shown here is derived from an EMBL/GenBank/DDBJ whole genome shotgun (WGS) entry which is preliminary data.</text>
</comment>
<keyword evidence="3 6" id="KW-0812">Transmembrane</keyword>
<dbReference type="EMBL" id="JAVDPY010000009">
    <property type="protein sequence ID" value="MDR6335883.1"/>
    <property type="molecule type" value="Genomic_DNA"/>
</dbReference>
<dbReference type="InterPro" id="IPR001851">
    <property type="entry name" value="ABC_transp_permease"/>
</dbReference>
<dbReference type="RefSeq" id="WP_169123717.1">
    <property type="nucleotide sequence ID" value="NZ_BSDO01000007.1"/>
</dbReference>
<sequence length="293" mass="31113">MMAALDGFLASYGNLVNLCLLNTLLAYGVWLALAANMFTLGTGGFMAVGAYCSVYLTMQLGAPFAVAVVAGGLLAAAVALVIGAPVLRLRGDYFMLATFAFTEVVRVIALNWDAVTGGAIGIYGIPRYTETWQLVLLVLIALYFVFALRRSYFGRSIAAIRQDDVMSEAMGVNVFGQRLSLFVASGFVSGGVGGLAAHLNFFVGPSDFGLLRSVDALAYPILGGVNALLGPLVGAIFTTLLPELLRFSSQWREILMGLLILAVVLFLPGGAMSLLRWRPRKAAARRPSTQGAE</sequence>
<dbReference type="Proteomes" id="UP001245370">
    <property type="component" value="Unassembled WGS sequence"/>
</dbReference>
<dbReference type="GO" id="GO:0005886">
    <property type="term" value="C:plasma membrane"/>
    <property type="evidence" value="ECO:0007669"/>
    <property type="project" value="UniProtKB-SubCell"/>
</dbReference>
<keyword evidence="10" id="KW-1185">Reference proteome</keyword>
<keyword evidence="5 6" id="KW-0472">Membrane</keyword>
<feature type="transmembrane region" description="Helical" evidence="6">
    <location>
        <begin position="64"/>
        <end position="86"/>
    </location>
</feature>
<name>A0A9W6FL21_XANFL</name>
<evidence type="ECO:0000256" key="2">
    <source>
        <dbReference type="ARBA" id="ARBA00022475"/>
    </source>
</evidence>
<evidence type="ECO:0000313" key="10">
    <source>
        <dbReference type="Proteomes" id="UP001245370"/>
    </source>
</evidence>
<organism evidence="7 9">
    <name type="scientific">Xanthobacter flavus</name>
    <dbReference type="NCBI Taxonomy" id="281"/>
    <lineage>
        <taxon>Bacteria</taxon>
        <taxon>Pseudomonadati</taxon>
        <taxon>Pseudomonadota</taxon>
        <taxon>Alphaproteobacteria</taxon>
        <taxon>Hyphomicrobiales</taxon>
        <taxon>Xanthobacteraceae</taxon>
        <taxon>Xanthobacter</taxon>
    </lineage>
</organism>
<evidence type="ECO:0000313" key="8">
    <source>
        <dbReference type="EMBL" id="MDR6335883.1"/>
    </source>
</evidence>
<dbReference type="Proteomes" id="UP001144397">
    <property type="component" value="Unassembled WGS sequence"/>
</dbReference>
<dbReference type="GeneID" id="95764820"/>
<evidence type="ECO:0000313" key="9">
    <source>
        <dbReference type="Proteomes" id="UP001144397"/>
    </source>
</evidence>
<gene>
    <name evidence="8" type="ORF">GGQ86_004381</name>
    <name evidence="7" type="ORF">XFLAVUS301_40480</name>
</gene>
<dbReference type="InterPro" id="IPR043428">
    <property type="entry name" value="LivM-like"/>
</dbReference>
<protein>
    <submittedName>
        <fullName evidence="7">Branched-chain amino acid ABC transporter permease</fullName>
    </submittedName>
    <submittedName>
        <fullName evidence="8">Branched-chain amino acid transport system permease protein</fullName>
    </submittedName>
</protein>
<feature type="transmembrane region" description="Helical" evidence="6">
    <location>
        <begin position="217"/>
        <end position="242"/>
    </location>
</feature>
<accession>A0A9W6FL21</accession>
<feature type="transmembrane region" description="Helical" evidence="6">
    <location>
        <begin position="12"/>
        <end position="33"/>
    </location>
</feature>
<dbReference type="GO" id="GO:0015658">
    <property type="term" value="F:branched-chain amino acid transmembrane transporter activity"/>
    <property type="evidence" value="ECO:0007669"/>
    <property type="project" value="InterPro"/>
</dbReference>
<feature type="transmembrane region" description="Helical" evidence="6">
    <location>
        <begin position="179"/>
        <end position="197"/>
    </location>
</feature>
<dbReference type="CDD" id="cd06581">
    <property type="entry name" value="TM_PBP1_LivM_like"/>
    <property type="match status" value="1"/>
</dbReference>
<evidence type="ECO:0000256" key="1">
    <source>
        <dbReference type="ARBA" id="ARBA00004651"/>
    </source>
</evidence>
<keyword evidence="4 6" id="KW-1133">Transmembrane helix</keyword>
<evidence type="ECO:0000256" key="6">
    <source>
        <dbReference type="SAM" id="Phobius"/>
    </source>
</evidence>
<feature type="transmembrane region" description="Helical" evidence="6">
    <location>
        <begin position="40"/>
        <end position="58"/>
    </location>
</feature>
<evidence type="ECO:0000256" key="5">
    <source>
        <dbReference type="ARBA" id="ARBA00023136"/>
    </source>
</evidence>
<feature type="transmembrane region" description="Helical" evidence="6">
    <location>
        <begin position="132"/>
        <end position="148"/>
    </location>
</feature>
<keyword evidence="2" id="KW-1003">Cell membrane</keyword>
<dbReference type="EMBL" id="BSDO01000007">
    <property type="protein sequence ID" value="GLI24374.1"/>
    <property type="molecule type" value="Genomic_DNA"/>
</dbReference>
<dbReference type="Pfam" id="PF02653">
    <property type="entry name" value="BPD_transp_2"/>
    <property type="match status" value="1"/>
</dbReference>
<dbReference type="PANTHER" id="PTHR30482">
    <property type="entry name" value="HIGH-AFFINITY BRANCHED-CHAIN AMINO ACID TRANSPORT SYSTEM PERMEASE"/>
    <property type="match status" value="1"/>
</dbReference>
<reference evidence="7" key="1">
    <citation type="submission" date="2022-12" db="EMBL/GenBank/DDBJ databases">
        <title>Reference genome sequencing for broad-spectrum identification of bacterial and archaeal isolates by mass spectrometry.</title>
        <authorList>
            <person name="Sekiguchi Y."/>
            <person name="Tourlousse D.M."/>
        </authorList>
    </citation>
    <scope>NUCLEOTIDE SEQUENCE</scope>
    <source>
        <strain evidence="7">301</strain>
    </source>
</reference>
<evidence type="ECO:0000313" key="7">
    <source>
        <dbReference type="EMBL" id="GLI24374.1"/>
    </source>
</evidence>
<reference evidence="8 10" key="2">
    <citation type="submission" date="2023-07" db="EMBL/GenBank/DDBJ databases">
        <title>Genomic Encyclopedia of Type Strains, Phase IV (KMG-IV): sequencing the most valuable type-strain genomes for metagenomic binning, comparative biology and taxonomic classification.</title>
        <authorList>
            <person name="Goeker M."/>
        </authorList>
    </citation>
    <scope>NUCLEOTIDE SEQUENCE [LARGE SCALE GENOMIC DNA]</scope>
    <source>
        <strain evidence="8 10">DSM 338</strain>
    </source>
</reference>
<proteinExistence type="predicted"/>
<dbReference type="PANTHER" id="PTHR30482:SF20">
    <property type="entry name" value="HIGH-AFFINITY BRANCHED-CHAIN AMINO ACID TRANSPORT SYSTEM PERMEASE PROTEIN LIVM"/>
    <property type="match status" value="1"/>
</dbReference>